<comment type="caution">
    <text evidence="3">The sequence shown here is derived from an EMBL/GenBank/DDBJ whole genome shotgun (WGS) entry which is preliminary data.</text>
</comment>
<accession>A0AAE3MJ82</accession>
<comment type="similarity">
    <text evidence="1">Belongs to the ComF/GntX family.</text>
</comment>
<evidence type="ECO:0000256" key="1">
    <source>
        <dbReference type="ARBA" id="ARBA00008007"/>
    </source>
</evidence>
<dbReference type="Gene3D" id="3.40.50.2020">
    <property type="match status" value="1"/>
</dbReference>
<dbReference type="Proteomes" id="UP001207116">
    <property type="component" value="Unassembled WGS sequence"/>
</dbReference>
<dbReference type="InterPro" id="IPR000836">
    <property type="entry name" value="PRTase_dom"/>
</dbReference>
<dbReference type="CDD" id="cd06223">
    <property type="entry name" value="PRTases_typeI"/>
    <property type="match status" value="1"/>
</dbReference>
<feature type="domain" description="Phosphoribosyltransferase" evidence="2">
    <location>
        <begin position="143"/>
        <end position="220"/>
    </location>
</feature>
<dbReference type="EMBL" id="JAPFQP010000001">
    <property type="protein sequence ID" value="MCX2718311.1"/>
    <property type="molecule type" value="Genomic_DNA"/>
</dbReference>
<dbReference type="RefSeq" id="WP_266010314.1">
    <property type="nucleotide sequence ID" value="NZ_JAPFQP010000001.1"/>
</dbReference>
<dbReference type="PANTHER" id="PTHR47505:SF1">
    <property type="entry name" value="DNA UTILIZATION PROTEIN YHGH"/>
    <property type="match status" value="1"/>
</dbReference>
<dbReference type="AlphaFoldDB" id="A0AAE3MJ82"/>
<dbReference type="InterPro" id="IPR029057">
    <property type="entry name" value="PRTase-like"/>
</dbReference>
<dbReference type="InterPro" id="IPR051910">
    <property type="entry name" value="ComF/GntX_DNA_util-trans"/>
</dbReference>
<evidence type="ECO:0000313" key="4">
    <source>
        <dbReference type="Proteomes" id="UP001207116"/>
    </source>
</evidence>
<organism evidence="3 4">
    <name type="scientific">Lentiprolixibacter aurantiacus</name>
    <dbReference type="NCBI Taxonomy" id="2993939"/>
    <lineage>
        <taxon>Bacteria</taxon>
        <taxon>Pseudomonadati</taxon>
        <taxon>Bacteroidota</taxon>
        <taxon>Flavobacteriia</taxon>
        <taxon>Flavobacteriales</taxon>
        <taxon>Flavobacteriaceae</taxon>
        <taxon>Lentiprolixibacter</taxon>
    </lineage>
</organism>
<dbReference type="PANTHER" id="PTHR47505">
    <property type="entry name" value="DNA UTILIZATION PROTEIN YHGH"/>
    <property type="match status" value="1"/>
</dbReference>
<gene>
    <name evidence="3" type="ORF">OO016_01735</name>
</gene>
<keyword evidence="4" id="KW-1185">Reference proteome</keyword>
<name>A0AAE3MJ82_9FLAO</name>
<protein>
    <submittedName>
        <fullName evidence="3">ComF family protein</fullName>
    </submittedName>
</protein>
<dbReference type="SUPFAM" id="SSF53271">
    <property type="entry name" value="PRTase-like"/>
    <property type="match status" value="1"/>
</dbReference>
<reference evidence="3" key="1">
    <citation type="submission" date="2022-11" db="EMBL/GenBank/DDBJ databases">
        <title>The characterization of three novel Bacteroidetes species and genomic analysis of their roles in tidal elemental geochemical cycles.</title>
        <authorList>
            <person name="Ma K.-J."/>
        </authorList>
    </citation>
    <scope>NUCLEOTIDE SEQUENCE</scope>
    <source>
        <strain evidence="3">M415</strain>
    </source>
</reference>
<proteinExistence type="inferred from homology"/>
<evidence type="ECO:0000259" key="2">
    <source>
        <dbReference type="Pfam" id="PF00156"/>
    </source>
</evidence>
<dbReference type="Pfam" id="PF00156">
    <property type="entry name" value="Pribosyltran"/>
    <property type="match status" value="1"/>
</dbReference>
<evidence type="ECO:0000313" key="3">
    <source>
        <dbReference type="EMBL" id="MCX2718311.1"/>
    </source>
</evidence>
<sequence length="234" mass="26591">MIISKLSNIANDINKVLLPTLCFGCMVRLSRGEQMLCTVCRNHLPLTEYDFERENAVDRIFFGRTPIRTAAAMLFYDREGIVKNLIHALKYKGQQQVGEFLGDWFGELLKDCTPEVDFDYVIPVPLHPKKLRKRGYNQVEGFGLKLAFHLQAKYRDDLLIKTANSRTQTKKNRLYRWMGNQALYQLKDPSALENRQLLLVDDVITTGATLEACSEALHKAPDVSVSIAAMAVVP</sequence>